<feature type="compositionally biased region" description="Basic and acidic residues" evidence="1">
    <location>
        <begin position="86"/>
        <end position="97"/>
    </location>
</feature>
<accession>A0A9Q3JAY5</accession>
<sequence>MKDGDGKRTFELAPIITMSVTHGIQMPNLPREQTPQKLTPGPSSTQWSEDLFHGTTFNSSELTLPPFVEPSQTNDPPIPGPSPSFEPHEDVPTHEPEPEVALTQSMKEPFGKSQLYFFYSSQLFLTFPLTISTPICNHH</sequence>
<dbReference type="Proteomes" id="UP000765509">
    <property type="component" value="Unassembled WGS sequence"/>
</dbReference>
<feature type="compositionally biased region" description="Polar residues" evidence="1">
    <location>
        <begin position="31"/>
        <end position="48"/>
    </location>
</feature>
<protein>
    <submittedName>
        <fullName evidence="2">Uncharacterized protein</fullName>
    </submittedName>
</protein>
<feature type="region of interest" description="Disordered" evidence="1">
    <location>
        <begin position="62"/>
        <end position="100"/>
    </location>
</feature>
<organism evidence="2 3">
    <name type="scientific">Austropuccinia psidii MF-1</name>
    <dbReference type="NCBI Taxonomy" id="1389203"/>
    <lineage>
        <taxon>Eukaryota</taxon>
        <taxon>Fungi</taxon>
        <taxon>Dikarya</taxon>
        <taxon>Basidiomycota</taxon>
        <taxon>Pucciniomycotina</taxon>
        <taxon>Pucciniomycetes</taxon>
        <taxon>Pucciniales</taxon>
        <taxon>Sphaerophragmiaceae</taxon>
        <taxon>Austropuccinia</taxon>
    </lineage>
</organism>
<keyword evidence="3" id="KW-1185">Reference proteome</keyword>
<dbReference type="AlphaFoldDB" id="A0A9Q3JAY5"/>
<name>A0A9Q3JAY5_9BASI</name>
<reference evidence="2" key="1">
    <citation type="submission" date="2021-03" db="EMBL/GenBank/DDBJ databases">
        <title>Draft genome sequence of rust myrtle Austropuccinia psidii MF-1, a brazilian biotype.</title>
        <authorList>
            <person name="Quecine M.C."/>
            <person name="Pachon D.M.R."/>
            <person name="Bonatelli M.L."/>
            <person name="Correr F.H."/>
            <person name="Franceschini L.M."/>
            <person name="Leite T.F."/>
            <person name="Margarido G.R.A."/>
            <person name="Almeida C.A."/>
            <person name="Ferrarezi J.A."/>
            <person name="Labate C.A."/>
        </authorList>
    </citation>
    <scope>NUCLEOTIDE SEQUENCE</scope>
    <source>
        <strain evidence="2">MF-1</strain>
    </source>
</reference>
<feature type="region of interest" description="Disordered" evidence="1">
    <location>
        <begin position="23"/>
        <end position="48"/>
    </location>
</feature>
<proteinExistence type="predicted"/>
<evidence type="ECO:0000313" key="2">
    <source>
        <dbReference type="EMBL" id="MBW0558746.1"/>
    </source>
</evidence>
<gene>
    <name evidence="2" type="ORF">O181_098461</name>
</gene>
<dbReference type="EMBL" id="AVOT02067090">
    <property type="protein sequence ID" value="MBW0558746.1"/>
    <property type="molecule type" value="Genomic_DNA"/>
</dbReference>
<evidence type="ECO:0000256" key="1">
    <source>
        <dbReference type="SAM" id="MobiDB-lite"/>
    </source>
</evidence>
<comment type="caution">
    <text evidence="2">The sequence shown here is derived from an EMBL/GenBank/DDBJ whole genome shotgun (WGS) entry which is preliminary data.</text>
</comment>
<evidence type="ECO:0000313" key="3">
    <source>
        <dbReference type="Proteomes" id="UP000765509"/>
    </source>
</evidence>